<organism evidence="1 2">
    <name type="scientific">Rhipicephalus sanguineus</name>
    <name type="common">Brown dog tick</name>
    <name type="synonym">Ixodes sanguineus</name>
    <dbReference type="NCBI Taxonomy" id="34632"/>
    <lineage>
        <taxon>Eukaryota</taxon>
        <taxon>Metazoa</taxon>
        <taxon>Ecdysozoa</taxon>
        <taxon>Arthropoda</taxon>
        <taxon>Chelicerata</taxon>
        <taxon>Arachnida</taxon>
        <taxon>Acari</taxon>
        <taxon>Parasitiformes</taxon>
        <taxon>Ixodida</taxon>
        <taxon>Ixodoidea</taxon>
        <taxon>Ixodidae</taxon>
        <taxon>Rhipicephalinae</taxon>
        <taxon>Rhipicephalus</taxon>
        <taxon>Rhipicephalus</taxon>
    </lineage>
</organism>
<gene>
    <name evidence="1" type="ORF">HPB52_007156</name>
</gene>
<evidence type="ECO:0000313" key="2">
    <source>
        <dbReference type="Proteomes" id="UP000821837"/>
    </source>
</evidence>
<reference evidence="1" key="1">
    <citation type="journal article" date="2020" name="Cell">
        <title>Large-Scale Comparative Analyses of Tick Genomes Elucidate Their Genetic Diversity and Vector Capacities.</title>
        <authorList>
            <consortium name="Tick Genome and Microbiome Consortium (TIGMIC)"/>
            <person name="Jia N."/>
            <person name="Wang J."/>
            <person name="Shi W."/>
            <person name="Du L."/>
            <person name="Sun Y."/>
            <person name="Zhan W."/>
            <person name="Jiang J.F."/>
            <person name="Wang Q."/>
            <person name="Zhang B."/>
            <person name="Ji P."/>
            <person name="Bell-Sakyi L."/>
            <person name="Cui X.M."/>
            <person name="Yuan T.T."/>
            <person name="Jiang B.G."/>
            <person name="Yang W.F."/>
            <person name="Lam T.T."/>
            <person name="Chang Q.C."/>
            <person name="Ding S.J."/>
            <person name="Wang X.J."/>
            <person name="Zhu J.G."/>
            <person name="Ruan X.D."/>
            <person name="Zhao L."/>
            <person name="Wei J.T."/>
            <person name="Ye R.Z."/>
            <person name="Que T.C."/>
            <person name="Du C.H."/>
            <person name="Zhou Y.H."/>
            <person name="Cheng J.X."/>
            <person name="Dai P.F."/>
            <person name="Guo W.B."/>
            <person name="Han X.H."/>
            <person name="Huang E.J."/>
            <person name="Li L.F."/>
            <person name="Wei W."/>
            <person name="Gao Y.C."/>
            <person name="Liu J.Z."/>
            <person name="Shao H.Z."/>
            <person name="Wang X."/>
            <person name="Wang C.C."/>
            <person name="Yang T.C."/>
            <person name="Huo Q.B."/>
            <person name="Li W."/>
            <person name="Chen H.Y."/>
            <person name="Chen S.E."/>
            <person name="Zhou L.G."/>
            <person name="Ni X.B."/>
            <person name="Tian J.H."/>
            <person name="Sheng Y."/>
            <person name="Liu T."/>
            <person name="Pan Y.S."/>
            <person name="Xia L.Y."/>
            <person name="Li J."/>
            <person name="Zhao F."/>
            <person name="Cao W.C."/>
        </authorList>
    </citation>
    <scope>NUCLEOTIDE SEQUENCE</scope>
    <source>
        <strain evidence="1">Rsan-2018</strain>
    </source>
</reference>
<name>A0A9D4T7V0_RHISA</name>
<reference evidence="1" key="2">
    <citation type="submission" date="2021-09" db="EMBL/GenBank/DDBJ databases">
        <authorList>
            <person name="Jia N."/>
            <person name="Wang J."/>
            <person name="Shi W."/>
            <person name="Du L."/>
            <person name="Sun Y."/>
            <person name="Zhan W."/>
            <person name="Jiang J."/>
            <person name="Wang Q."/>
            <person name="Zhang B."/>
            <person name="Ji P."/>
            <person name="Sakyi L.B."/>
            <person name="Cui X."/>
            <person name="Yuan T."/>
            <person name="Jiang B."/>
            <person name="Yang W."/>
            <person name="Lam T.T.-Y."/>
            <person name="Chang Q."/>
            <person name="Ding S."/>
            <person name="Wang X."/>
            <person name="Zhu J."/>
            <person name="Ruan X."/>
            <person name="Zhao L."/>
            <person name="Wei J."/>
            <person name="Que T."/>
            <person name="Du C."/>
            <person name="Cheng J."/>
            <person name="Dai P."/>
            <person name="Han X."/>
            <person name="Huang E."/>
            <person name="Gao Y."/>
            <person name="Liu J."/>
            <person name="Shao H."/>
            <person name="Ye R."/>
            <person name="Li L."/>
            <person name="Wei W."/>
            <person name="Wang X."/>
            <person name="Wang C."/>
            <person name="Huo Q."/>
            <person name="Li W."/>
            <person name="Guo W."/>
            <person name="Chen H."/>
            <person name="Chen S."/>
            <person name="Zhou L."/>
            <person name="Zhou L."/>
            <person name="Ni X."/>
            <person name="Tian J."/>
            <person name="Zhou Y."/>
            <person name="Sheng Y."/>
            <person name="Liu T."/>
            <person name="Pan Y."/>
            <person name="Xia L."/>
            <person name="Li J."/>
            <person name="Zhao F."/>
            <person name="Cao W."/>
        </authorList>
    </citation>
    <scope>NUCLEOTIDE SEQUENCE</scope>
    <source>
        <strain evidence="1">Rsan-2018</strain>
        <tissue evidence="1">Larvae</tissue>
    </source>
</reference>
<protein>
    <submittedName>
        <fullName evidence="1">Uncharacterized protein</fullName>
    </submittedName>
</protein>
<comment type="caution">
    <text evidence="1">The sequence shown here is derived from an EMBL/GenBank/DDBJ whole genome shotgun (WGS) entry which is preliminary data.</text>
</comment>
<dbReference type="AlphaFoldDB" id="A0A9D4T7V0"/>
<dbReference type="Proteomes" id="UP000821837">
    <property type="component" value="Chromosome 1"/>
</dbReference>
<sequence>MREANHLCLRKPEAIGGKKLSSVRIEALEMPEISGDLLPPPDDRTANIAQEEGLELAGTLEWSCLLGNHYWDITTGSVKRLTEKLEAVETAFGWVLQGTDTTSSAAACLTSVGVMRISVNTEPDDVSRQLRSFWELEHLGIVDDAPLTNENNDVLREFEDTIVHKNGRYEVRLPWKENASQLADNKRTASHRLHSLTAKLLRNDEMIRSYDQAVRNYLDAGHAEEANELGESPQGPFITCRTEALSGQHILLVARSLPILPFVGPAVRLVAQHLPEATLRREHRRSAEAATEFLWVTVLLRDSGVVPVVFQGGAVVPSSVQQLLATVHKIADKAPIDQREQCLSEGVDVLLRAPVSTPQALSVLRKTASFFRTSELALMQSDKEGGFVGLPKRLFKEKAASAMEKSLFKA</sequence>
<keyword evidence="2" id="KW-1185">Reference proteome</keyword>
<evidence type="ECO:0000313" key="1">
    <source>
        <dbReference type="EMBL" id="KAH7982788.1"/>
    </source>
</evidence>
<dbReference type="PANTHER" id="PTHR47331:SF1">
    <property type="entry name" value="GAG-LIKE PROTEIN"/>
    <property type="match status" value="1"/>
</dbReference>
<accession>A0A9D4T7V0</accession>
<dbReference type="PANTHER" id="PTHR47331">
    <property type="entry name" value="PHD-TYPE DOMAIN-CONTAINING PROTEIN"/>
    <property type="match status" value="1"/>
</dbReference>
<dbReference type="EMBL" id="JABSTV010001245">
    <property type="protein sequence ID" value="KAH7982788.1"/>
    <property type="molecule type" value="Genomic_DNA"/>
</dbReference>
<proteinExistence type="predicted"/>
<dbReference type="VEuPathDB" id="VectorBase:RSAN_054993"/>